<reference evidence="1" key="1">
    <citation type="submission" date="2013-12" db="EMBL/GenBank/DDBJ databases">
        <title>The Genome Sequence of Aphanomyces invadans NJM9701.</title>
        <authorList>
            <consortium name="The Broad Institute Genomics Platform"/>
            <person name="Russ C."/>
            <person name="Tyler B."/>
            <person name="van West P."/>
            <person name="Dieguez-Uribeondo J."/>
            <person name="Young S.K."/>
            <person name="Zeng Q."/>
            <person name="Gargeya S."/>
            <person name="Fitzgerald M."/>
            <person name="Abouelleil A."/>
            <person name="Alvarado L."/>
            <person name="Chapman S.B."/>
            <person name="Gainer-Dewar J."/>
            <person name="Goldberg J."/>
            <person name="Griggs A."/>
            <person name="Gujja S."/>
            <person name="Hansen M."/>
            <person name="Howarth C."/>
            <person name="Imamovic A."/>
            <person name="Ireland A."/>
            <person name="Larimer J."/>
            <person name="McCowan C."/>
            <person name="Murphy C."/>
            <person name="Pearson M."/>
            <person name="Poon T.W."/>
            <person name="Priest M."/>
            <person name="Roberts A."/>
            <person name="Saif S."/>
            <person name="Shea T."/>
            <person name="Sykes S."/>
            <person name="Wortman J."/>
            <person name="Nusbaum C."/>
            <person name="Birren B."/>
        </authorList>
    </citation>
    <scope>NUCLEOTIDE SEQUENCE [LARGE SCALE GENOMIC DNA]</scope>
    <source>
        <strain evidence="1">NJM9701</strain>
    </source>
</reference>
<dbReference type="OrthoDB" id="419333at2759"/>
<name>A0A024T7Q2_9STRA</name>
<dbReference type="AlphaFoldDB" id="A0A024T7Q2"/>
<dbReference type="InterPro" id="IPR018881">
    <property type="entry name" value="C2orf69_mit"/>
</dbReference>
<dbReference type="RefSeq" id="XP_008881353.1">
    <property type="nucleotide sequence ID" value="XM_008883131.1"/>
</dbReference>
<dbReference type="Pfam" id="PF10561">
    <property type="entry name" value="C2orf69"/>
    <property type="match status" value="2"/>
</dbReference>
<evidence type="ECO:0000313" key="1">
    <source>
        <dbReference type="EMBL" id="ETV90010.1"/>
    </source>
</evidence>
<evidence type="ECO:0008006" key="2">
    <source>
        <dbReference type="Google" id="ProtNLM"/>
    </source>
</evidence>
<accession>A0A024T7Q2</accession>
<dbReference type="RefSeq" id="XP_008881352.1">
    <property type="nucleotide sequence ID" value="XM_008883130.1"/>
</dbReference>
<dbReference type="EMBL" id="KI914144">
    <property type="protein sequence ID" value="ETV90010.1"/>
    <property type="molecule type" value="Genomic_DNA"/>
</dbReference>
<dbReference type="GO" id="GO:0005739">
    <property type="term" value="C:mitochondrion"/>
    <property type="evidence" value="ECO:0007669"/>
    <property type="project" value="TreeGrafter"/>
</dbReference>
<dbReference type="eggNOG" id="KOG2800">
    <property type="taxonomic scope" value="Eukaryota"/>
</dbReference>
<gene>
    <name evidence="1" type="ORF">H310_15150</name>
</gene>
<dbReference type="PANTHER" id="PTHR31296:SF1">
    <property type="entry name" value="MITOCHONDRIAL PROTEIN C2ORF69"/>
    <property type="match status" value="1"/>
</dbReference>
<sequence length="320" mass="36506">MTVRKRSLDLVDGNDRAFHRHHESIRVEGRRGHFNDIYISIIPHATENVVFFPGDVQHFDHVMRRGTFKSFAAYSYESMCDHYIRRFPCANVWIIKPRMHAKGVSCYDNFLDNTDGEPSSYLIDGFAFLQLQLLFEHTSALFQGRQLTWDLPLHLLGFSRGAIVLNQLITELGSLLHLSTSPTQVDTSLAEVVAECGSISAFFERVESIEWIDGGCNIESMTFPTNESALMLLNSFQHIQLRVLTTPYHMKSPLRPWYNSDLALFQRACPHAQVISCFMDDSPSLQNHFDVLFVRRLANAVWLEGPRETFCASRQATSAA</sequence>
<dbReference type="VEuPathDB" id="FungiDB:H310_15150"/>
<dbReference type="EMBL" id="KI914144">
    <property type="protein sequence ID" value="ETV90009.1"/>
    <property type="molecule type" value="Genomic_DNA"/>
</dbReference>
<protein>
    <recommendedName>
        <fullName evidence="2">DUF2235 domain-containing protein</fullName>
    </recommendedName>
</protein>
<proteinExistence type="predicted"/>
<dbReference type="PANTHER" id="PTHR31296">
    <property type="entry name" value="UPF0565 PROTEIN C2ORF69"/>
    <property type="match status" value="1"/>
</dbReference>
<organism evidence="1">
    <name type="scientific">Aphanomyces invadans</name>
    <dbReference type="NCBI Taxonomy" id="157072"/>
    <lineage>
        <taxon>Eukaryota</taxon>
        <taxon>Sar</taxon>
        <taxon>Stramenopiles</taxon>
        <taxon>Oomycota</taxon>
        <taxon>Saprolegniomycetes</taxon>
        <taxon>Saprolegniales</taxon>
        <taxon>Verrucalvaceae</taxon>
        <taxon>Aphanomyces</taxon>
    </lineage>
</organism>
<dbReference type="GeneID" id="20092200"/>